<keyword evidence="3" id="KW-1185">Reference proteome</keyword>
<organism evidence="2 3">
    <name type="scientific">Polymorphospora rubra</name>
    <dbReference type="NCBI Taxonomy" id="338584"/>
    <lineage>
        <taxon>Bacteria</taxon>
        <taxon>Bacillati</taxon>
        <taxon>Actinomycetota</taxon>
        <taxon>Actinomycetes</taxon>
        <taxon>Micromonosporales</taxon>
        <taxon>Micromonosporaceae</taxon>
        <taxon>Polymorphospora</taxon>
    </lineage>
</organism>
<name>A0A810MYS1_9ACTN</name>
<feature type="compositionally biased region" description="Low complexity" evidence="1">
    <location>
        <begin position="16"/>
        <end position="28"/>
    </location>
</feature>
<feature type="region of interest" description="Disordered" evidence="1">
    <location>
        <begin position="1"/>
        <end position="28"/>
    </location>
</feature>
<evidence type="ECO:0000313" key="2">
    <source>
        <dbReference type="EMBL" id="BCJ65109.1"/>
    </source>
</evidence>
<evidence type="ECO:0000313" key="3">
    <source>
        <dbReference type="Proteomes" id="UP000680866"/>
    </source>
</evidence>
<accession>A0A810MYS1</accession>
<reference evidence="2" key="1">
    <citation type="submission" date="2020-08" db="EMBL/GenBank/DDBJ databases">
        <title>Whole genome shotgun sequence of Polymorphospora rubra NBRC 101157.</title>
        <authorList>
            <person name="Komaki H."/>
            <person name="Tamura T."/>
        </authorList>
    </citation>
    <scope>NUCLEOTIDE SEQUENCE</scope>
    <source>
        <strain evidence="2">NBRC 101157</strain>
    </source>
</reference>
<proteinExistence type="predicted"/>
<dbReference type="KEGG" id="pry:Prubr_21300"/>
<protein>
    <submittedName>
        <fullName evidence="2">Uncharacterized protein</fullName>
    </submittedName>
</protein>
<dbReference type="Proteomes" id="UP000680866">
    <property type="component" value="Chromosome"/>
</dbReference>
<dbReference type="AlphaFoldDB" id="A0A810MYS1"/>
<feature type="compositionally biased region" description="Polar residues" evidence="1">
    <location>
        <begin position="1"/>
        <end position="14"/>
    </location>
</feature>
<gene>
    <name evidence="2" type="ORF">Prubr_21300</name>
</gene>
<evidence type="ECO:0000256" key="1">
    <source>
        <dbReference type="SAM" id="MobiDB-lite"/>
    </source>
</evidence>
<dbReference type="EMBL" id="AP023359">
    <property type="protein sequence ID" value="BCJ65109.1"/>
    <property type="molecule type" value="Genomic_DNA"/>
</dbReference>
<sequence>MATTDAQPRQTASQRLAAALGRPAPAPLTAEEAAEWERIQDQADAELSELSERYGAVERA</sequence>